<dbReference type="EMBL" id="AMEZ01000026">
    <property type="protein sequence ID" value="EKY28152.1"/>
    <property type="molecule type" value="Genomic_DNA"/>
</dbReference>
<gene>
    <name evidence="2" type="ORF">HMPREF0216_00995</name>
</gene>
<organism evidence="2 3">
    <name type="scientific">Clostridium celatum DSM 1785</name>
    <dbReference type="NCBI Taxonomy" id="545697"/>
    <lineage>
        <taxon>Bacteria</taxon>
        <taxon>Bacillati</taxon>
        <taxon>Bacillota</taxon>
        <taxon>Clostridia</taxon>
        <taxon>Eubacteriales</taxon>
        <taxon>Clostridiaceae</taxon>
        <taxon>Clostridium</taxon>
    </lineage>
</organism>
<protein>
    <recommendedName>
        <fullName evidence="1">Glycosyl hydrolase family 36 C-terminal domain-containing protein</fullName>
    </recommendedName>
</protein>
<dbReference type="RefSeq" id="WP_005211680.1">
    <property type="nucleotide sequence ID" value="NZ_KB291618.1"/>
</dbReference>
<dbReference type="PATRIC" id="fig|545697.3.peg.980"/>
<dbReference type="Gene3D" id="2.60.40.1180">
    <property type="entry name" value="Golgi alpha-mannosidase II"/>
    <property type="match status" value="1"/>
</dbReference>
<dbReference type="Pfam" id="PF16874">
    <property type="entry name" value="Glyco_hydro_36C"/>
    <property type="match status" value="1"/>
</dbReference>
<dbReference type="eggNOG" id="COG3345">
    <property type="taxonomic scope" value="Bacteria"/>
</dbReference>
<dbReference type="AlphaFoldDB" id="L1QKQ3"/>
<dbReference type="Proteomes" id="UP000010420">
    <property type="component" value="Unassembled WGS sequence"/>
</dbReference>
<dbReference type="InterPro" id="IPR013780">
    <property type="entry name" value="Glyco_hydro_b"/>
</dbReference>
<name>L1QKQ3_9CLOT</name>
<dbReference type="InterPro" id="IPR031705">
    <property type="entry name" value="Glyco_hydro_36_C"/>
</dbReference>
<dbReference type="HOGENOM" id="CLU_1793100_0_0_9"/>
<evidence type="ECO:0000259" key="1">
    <source>
        <dbReference type="Pfam" id="PF16874"/>
    </source>
</evidence>
<keyword evidence="3" id="KW-1185">Reference proteome</keyword>
<feature type="domain" description="Glycosyl hydrolase family 36 C-terminal" evidence="1">
    <location>
        <begin position="67"/>
        <end position="141"/>
    </location>
</feature>
<accession>L1QKQ3</accession>
<reference evidence="2 3" key="1">
    <citation type="submission" date="2012-05" db="EMBL/GenBank/DDBJ databases">
        <authorList>
            <person name="Weinstock G."/>
            <person name="Sodergren E."/>
            <person name="Lobos E.A."/>
            <person name="Fulton L."/>
            <person name="Fulton R."/>
            <person name="Courtney L."/>
            <person name="Fronick C."/>
            <person name="O'Laughlin M."/>
            <person name="Godfrey J."/>
            <person name="Wilson R.M."/>
            <person name="Miner T."/>
            <person name="Farmer C."/>
            <person name="Delehaunty K."/>
            <person name="Cordes M."/>
            <person name="Minx P."/>
            <person name="Tomlinson C."/>
            <person name="Chen J."/>
            <person name="Wollam A."/>
            <person name="Pepin K.H."/>
            <person name="Bhonagiri V."/>
            <person name="Zhang X."/>
            <person name="Suruliraj S."/>
            <person name="Warren W."/>
            <person name="Mitreva M."/>
            <person name="Mardis E.R."/>
            <person name="Wilson R.K."/>
        </authorList>
    </citation>
    <scope>NUCLEOTIDE SEQUENCE [LARGE SCALE GENOMIC DNA]</scope>
    <source>
        <strain evidence="2 3">DSM 1785</strain>
    </source>
</reference>
<sequence length="144" mass="16775">MGVRIIENSGMFSLKNEMMYINKNRVILDKETVKGKLERHNISIDIINNGNYYLIKNSTRNNTLEYWEVISKDKSEVLLIFNDSQIENSYNCKKIRLKGLNEDAVYVNKDTNEVFLGGALMYCGVNIKKLYENYNGNIVHLKRL</sequence>
<proteinExistence type="predicted"/>
<evidence type="ECO:0000313" key="3">
    <source>
        <dbReference type="Proteomes" id="UP000010420"/>
    </source>
</evidence>
<evidence type="ECO:0000313" key="2">
    <source>
        <dbReference type="EMBL" id="EKY28152.1"/>
    </source>
</evidence>
<dbReference type="OrthoDB" id="9758822at2"/>
<dbReference type="STRING" id="545697.HMPREF0216_00995"/>
<comment type="caution">
    <text evidence="2">The sequence shown here is derived from an EMBL/GenBank/DDBJ whole genome shotgun (WGS) entry which is preliminary data.</text>
</comment>